<organism evidence="1 2">
    <name type="scientific">Streptomyces yunnanensis</name>
    <dbReference type="NCBI Taxonomy" id="156453"/>
    <lineage>
        <taxon>Bacteria</taxon>
        <taxon>Bacillati</taxon>
        <taxon>Actinomycetota</taxon>
        <taxon>Actinomycetes</taxon>
        <taxon>Kitasatosporales</taxon>
        <taxon>Streptomycetaceae</taxon>
        <taxon>Streptomyces</taxon>
    </lineage>
</organism>
<dbReference type="AlphaFoldDB" id="A0A9X8MT70"/>
<dbReference type="EMBL" id="FRBK01000006">
    <property type="protein sequence ID" value="SHL74102.1"/>
    <property type="molecule type" value="Genomic_DNA"/>
</dbReference>
<evidence type="ECO:0000313" key="1">
    <source>
        <dbReference type="EMBL" id="SHL74102.1"/>
    </source>
</evidence>
<dbReference type="Proteomes" id="UP000184388">
    <property type="component" value="Unassembled WGS sequence"/>
</dbReference>
<gene>
    <name evidence="1" type="ORF">SAMN05216268_10638</name>
</gene>
<comment type="caution">
    <text evidence="1">The sequence shown here is derived from an EMBL/GenBank/DDBJ whole genome shotgun (WGS) entry which is preliminary data.</text>
</comment>
<evidence type="ECO:0000313" key="2">
    <source>
        <dbReference type="Proteomes" id="UP000184388"/>
    </source>
</evidence>
<dbReference type="RefSeq" id="WP_073444584.1">
    <property type="nucleotide sequence ID" value="NZ_FRBK01000006.1"/>
</dbReference>
<proteinExistence type="predicted"/>
<protein>
    <submittedName>
        <fullName evidence="1">Uncharacterized protein</fullName>
    </submittedName>
</protein>
<name>A0A9X8MT70_9ACTN</name>
<reference evidence="2" key="1">
    <citation type="submission" date="2016-11" db="EMBL/GenBank/DDBJ databases">
        <authorList>
            <person name="Jaros S."/>
            <person name="Januszkiewicz K."/>
            <person name="Wedrychowicz H."/>
        </authorList>
    </citation>
    <scope>NUCLEOTIDE SEQUENCE [LARGE SCALE GENOMIC DNA]</scope>
    <source>
        <strain evidence="2">CGMCC 4.3555</strain>
    </source>
</reference>
<sequence length="98" mass="11324">MRRAQQEDGTVGQFGAYKRAQRILHRDHVEKRTGLCGTCGDRTSSDVRYGCTPYTCVRPCDVCGHPGAVHRDWYVHRGEPWFCRRCPEDDNRHDYVPA</sequence>
<accession>A0A9X8MT70</accession>